<dbReference type="SUPFAM" id="SSF48452">
    <property type="entry name" value="TPR-like"/>
    <property type="match status" value="2"/>
</dbReference>
<organism evidence="7 8">
    <name type="scientific">Oncorhynchus tshawytscha</name>
    <name type="common">Chinook salmon</name>
    <name type="synonym">Salmo tshawytscha</name>
    <dbReference type="NCBI Taxonomy" id="74940"/>
    <lineage>
        <taxon>Eukaryota</taxon>
        <taxon>Metazoa</taxon>
        <taxon>Chordata</taxon>
        <taxon>Craniata</taxon>
        <taxon>Vertebrata</taxon>
        <taxon>Euteleostomi</taxon>
        <taxon>Actinopterygii</taxon>
        <taxon>Neopterygii</taxon>
        <taxon>Teleostei</taxon>
        <taxon>Protacanthopterygii</taxon>
        <taxon>Salmoniformes</taxon>
        <taxon>Salmonidae</taxon>
        <taxon>Salmoninae</taxon>
        <taxon>Oncorhynchus</taxon>
    </lineage>
</organism>
<reference evidence="7" key="2">
    <citation type="submission" date="2025-09" db="UniProtKB">
        <authorList>
            <consortium name="Ensembl"/>
        </authorList>
    </citation>
    <scope>IDENTIFICATION</scope>
</reference>
<feature type="compositionally biased region" description="Basic and acidic residues" evidence="6">
    <location>
        <begin position="243"/>
        <end position="255"/>
    </location>
</feature>
<dbReference type="GeneTree" id="ENSGT00940000165913"/>
<dbReference type="PANTHER" id="PTHR17204">
    <property type="entry name" value="PRE-MRNA PROCESSING PROTEIN PRP39-RELATED"/>
    <property type="match status" value="1"/>
</dbReference>
<keyword evidence="2" id="KW-0507">mRNA processing</keyword>
<dbReference type="GO" id="GO:0005685">
    <property type="term" value="C:U1 snRNP"/>
    <property type="evidence" value="ECO:0007669"/>
    <property type="project" value="TreeGrafter"/>
</dbReference>
<dbReference type="Gene3D" id="1.25.40.10">
    <property type="entry name" value="Tetratricopeptide repeat domain"/>
    <property type="match status" value="2"/>
</dbReference>
<dbReference type="InterPro" id="IPR011990">
    <property type="entry name" value="TPR-like_helical_dom_sf"/>
</dbReference>
<dbReference type="InterPro" id="IPR003107">
    <property type="entry name" value="HAT"/>
</dbReference>
<sequence>MEAVQLPTEKEEASEENGGGGASEAPEAAAATSYNMPLAENEEEEDGEFPADFDRLWKLAHDNPQDFSSWTDLLQYCEQESHMTASRRALVAFLARYPLCYGYWKKFADLERRAGYTNKAQEVCVQGLKAIPLSVDLWIHYINLLLGTLNMNLPESSQRIRSAFEEAVTAAGLDFHSDRLWELYIEWEKEQGDMKAATGVYDRVLRVPTQLYSSHYEKFKTHLNAHAPKDVLSAVEYEGLLEESKQSHKTEKSELAEGEEELPPGEEKEPTEMFDEQVSTLFWSSSVLSLAGNIYLSSLLFPFLPSFQIKRPYFHVKPLDRTQLRAWHSYLDWDEIVAGGDRRVRILFERCLIACALYEEFWTKYVQYLEPQSLDEARGVFRRACEIHLAHKHTMHLQWATFEERHGDLTEARRVLEALETSVPGLAMVRLRRAGLERRAGRLDESEALLRDAVAQAKETPHLHAFYSIKLARLLQKLCKNPSKARGVLQEALEISPDDGKLHLNLLELEVSGDPRGSAEGVQQCVTRALAAPLSPQTKILFSQRGLQYAEDYGTSVQSVLTVYEEHQKLLKELGNKKRVAENG</sequence>
<dbReference type="FunFam" id="1.25.40.10:FF:000091">
    <property type="entry name" value="Pre-mRNA-processing factor 39"/>
    <property type="match status" value="1"/>
</dbReference>
<protein>
    <submittedName>
        <fullName evidence="7">Uncharacterized protein</fullName>
    </submittedName>
</protein>
<evidence type="ECO:0000256" key="1">
    <source>
        <dbReference type="ARBA" id="ARBA00004123"/>
    </source>
</evidence>
<evidence type="ECO:0000313" key="7">
    <source>
        <dbReference type="Ensembl" id="ENSOTSP00005063417.2"/>
    </source>
</evidence>
<dbReference type="GO" id="GO:0000395">
    <property type="term" value="P:mRNA 5'-splice site recognition"/>
    <property type="evidence" value="ECO:0007669"/>
    <property type="project" value="TreeGrafter"/>
</dbReference>
<comment type="subcellular location">
    <subcellularLocation>
        <location evidence="1">Nucleus</location>
    </subcellularLocation>
</comment>
<gene>
    <name evidence="7" type="primary">LOC112221158</name>
</gene>
<dbReference type="Pfam" id="PF23240">
    <property type="entry name" value="HAT_PRP39_N"/>
    <property type="match status" value="1"/>
</dbReference>
<dbReference type="GO" id="GO:0000243">
    <property type="term" value="C:commitment complex"/>
    <property type="evidence" value="ECO:0007669"/>
    <property type="project" value="TreeGrafter"/>
</dbReference>
<dbReference type="AlphaFoldDB" id="A0A8C8M3V3"/>
<keyword evidence="8" id="KW-1185">Reference proteome</keyword>
<keyword evidence="5" id="KW-0539">Nucleus</keyword>
<dbReference type="GO" id="GO:0071004">
    <property type="term" value="C:U2-type prespliceosome"/>
    <property type="evidence" value="ECO:0007669"/>
    <property type="project" value="TreeGrafter"/>
</dbReference>
<dbReference type="GO" id="GO:0030627">
    <property type="term" value="F:pre-mRNA 5'-splice site binding"/>
    <property type="evidence" value="ECO:0007669"/>
    <property type="project" value="TreeGrafter"/>
</dbReference>
<evidence type="ECO:0000256" key="3">
    <source>
        <dbReference type="ARBA" id="ARBA00022737"/>
    </source>
</evidence>
<keyword evidence="4" id="KW-0508">mRNA splicing</keyword>
<name>A0A8C8M3V3_ONCTS</name>
<dbReference type="FunFam" id="1.25.40.10:FF:000899">
    <property type="entry name" value="Si:ch211-114c17.1"/>
    <property type="match status" value="1"/>
</dbReference>
<evidence type="ECO:0000313" key="8">
    <source>
        <dbReference type="Proteomes" id="UP000694402"/>
    </source>
</evidence>
<dbReference type="PANTHER" id="PTHR17204:SF24">
    <property type="entry name" value="PRE-MRNA-PROCESSING FACTOR 39-LIKE ISOFORM X1"/>
    <property type="match status" value="1"/>
</dbReference>
<dbReference type="SMART" id="SM00386">
    <property type="entry name" value="HAT"/>
    <property type="match status" value="7"/>
</dbReference>
<proteinExistence type="predicted"/>
<dbReference type="Proteomes" id="UP000694402">
    <property type="component" value="Unassembled WGS sequence"/>
</dbReference>
<dbReference type="Pfam" id="PF23241">
    <property type="entry name" value="HAT_PRP39_C"/>
    <property type="match status" value="1"/>
</dbReference>
<dbReference type="Ensembl" id="ENSOTST00005068957.2">
    <property type="protein sequence ID" value="ENSOTSP00005063417.2"/>
    <property type="gene ID" value="ENSOTSG00005036788.2"/>
</dbReference>
<feature type="region of interest" description="Disordered" evidence="6">
    <location>
        <begin position="1"/>
        <end position="35"/>
    </location>
</feature>
<evidence type="ECO:0000256" key="5">
    <source>
        <dbReference type="ARBA" id="ARBA00023242"/>
    </source>
</evidence>
<evidence type="ECO:0000256" key="4">
    <source>
        <dbReference type="ARBA" id="ARBA00023187"/>
    </source>
</evidence>
<reference evidence="7" key="1">
    <citation type="submission" date="2025-08" db="UniProtKB">
        <authorList>
            <consortium name="Ensembl"/>
        </authorList>
    </citation>
    <scope>IDENTIFICATION</scope>
</reference>
<evidence type="ECO:0000256" key="2">
    <source>
        <dbReference type="ARBA" id="ARBA00022664"/>
    </source>
</evidence>
<dbReference type="InterPro" id="IPR059164">
    <property type="entry name" value="HAT_PRP39_C"/>
</dbReference>
<feature type="region of interest" description="Disordered" evidence="6">
    <location>
        <begin position="243"/>
        <end position="269"/>
    </location>
</feature>
<accession>A0A8C8M3V3</accession>
<evidence type="ECO:0000256" key="6">
    <source>
        <dbReference type="SAM" id="MobiDB-lite"/>
    </source>
</evidence>
<keyword evidence="3" id="KW-0677">Repeat</keyword>